<protein>
    <recommendedName>
        <fullName evidence="2">histidine kinase</fullName>
        <ecNumber evidence="2">2.7.13.3</ecNumber>
    </recommendedName>
</protein>
<proteinExistence type="predicted"/>
<dbReference type="SUPFAM" id="SSF52172">
    <property type="entry name" value="CheY-like"/>
    <property type="match status" value="1"/>
</dbReference>
<dbReference type="InterPro" id="IPR003661">
    <property type="entry name" value="HisK_dim/P_dom"/>
</dbReference>
<dbReference type="PRINTS" id="PR00344">
    <property type="entry name" value="BCTRLSENSOR"/>
</dbReference>
<keyword evidence="7" id="KW-1133">Transmembrane helix</keyword>
<dbReference type="Gene3D" id="3.40.50.2300">
    <property type="match status" value="1"/>
</dbReference>
<keyword evidence="5" id="KW-0418">Kinase</keyword>
<evidence type="ECO:0000259" key="9">
    <source>
        <dbReference type="PROSITE" id="PS50110"/>
    </source>
</evidence>
<comment type="caution">
    <text evidence="10">The sequence shown here is derived from an EMBL/GenBank/DDBJ whole genome shotgun (WGS) entry which is preliminary data.</text>
</comment>
<evidence type="ECO:0000313" key="10">
    <source>
        <dbReference type="EMBL" id="MBC2604357.1"/>
    </source>
</evidence>
<evidence type="ECO:0000256" key="1">
    <source>
        <dbReference type="ARBA" id="ARBA00000085"/>
    </source>
</evidence>
<organism evidence="10 11">
    <name type="scientific">Puniceicoccus vermicola</name>
    <dbReference type="NCBI Taxonomy" id="388746"/>
    <lineage>
        <taxon>Bacteria</taxon>
        <taxon>Pseudomonadati</taxon>
        <taxon>Verrucomicrobiota</taxon>
        <taxon>Opitutia</taxon>
        <taxon>Puniceicoccales</taxon>
        <taxon>Puniceicoccaceae</taxon>
        <taxon>Puniceicoccus</taxon>
    </lineage>
</organism>
<dbReference type="Pfam" id="PF00072">
    <property type="entry name" value="Response_reg"/>
    <property type="match status" value="1"/>
</dbReference>
<keyword evidence="3 6" id="KW-0597">Phosphoprotein</keyword>
<feature type="domain" description="Histidine kinase" evidence="8">
    <location>
        <begin position="108"/>
        <end position="333"/>
    </location>
</feature>
<dbReference type="AlphaFoldDB" id="A0A7X1E833"/>
<keyword evidence="7" id="KW-0812">Transmembrane</keyword>
<dbReference type="InterPro" id="IPR001789">
    <property type="entry name" value="Sig_transdc_resp-reg_receiver"/>
</dbReference>
<evidence type="ECO:0000256" key="4">
    <source>
        <dbReference type="ARBA" id="ARBA00022679"/>
    </source>
</evidence>
<dbReference type="PANTHER" id="PTHR43047">
    <property type="entry name" value="TWO-COMPONENT HISTIDINE PROTEIN KINASE"/>
    <property type="match status" value="1"/>
</dbReference>
<evidence type="ECO:0000256" key="7">
    <source>
        <dbReference type="SAM" id="Phobius"/>
    </source>
</evidence>
<evidence type="ECO:0000256" key="6">
    <source>
        <dbReference type="PROSITE-ProRule" id="PRU00169"/>
    </source>
</evidence>
<accession>A0A7X1E833</accession>
<dbReference type="InterPro" id="IPR036890">
    <property type="entry name" value="HATPase_C_sf"/>
</dbReference>
<dbReference type="CDD" id="cd17546">
    <property type="entry name" value="REC_hyHK_CKI1_RcsC-like"/>
    <property type="match status" value="1"/>
</dbReference>
<dbReference type="EC" id="2.7.13.3" evidence="2"/>
<keyword evidence="11" id="KW-1185">Reference proteome</keyword>
<dbReference type="EMBL" id="JACHVA010000143">
    <property type="protein sequence ID" value="MBC2604357.1"/>
    <property type="molecule type" value="Genomic_DNA"/>
</dbReference>
<feature type="domain" description="Response regulatory" evidence="9">
    <location>
        <begin position="374"/>
        <end position="491"/>
    </location>
</feature>
<feature type="transmembrane region" description="Helical" evidence="7">
    <location>
        <begin position="16"/>
        <end position="37"/>
    </location>
</feature>
<dbReference type="SUPFAM" id="SSF55874">
    <property type="entry name" value="ATPase domain of HSP90 chaperone/DNA topoisomerase II/histidine kinase"/>
    <property type="match status" value="1"/>
</dbReference>
<dbReference type="GO" id="GO:0000155">
    <property type="term" value="F:phosphorelay sensor kinase activity"/>
    <property type="evidence" value="ECO:0007669"/>
    <property type="project" value="InterPro"/>
</dbReference>
<evidence type="ECO:0000313" key="11">
    <source>
        <dbReference type="Proteomes" id="UP000525652"/>
    </source>
</evidence>
<dbReference type="Gene3D" id="1.10.287.130">
    <property type="match status" value="1"/>
</dbReference>
<feature type="transmembrane region" description="Helical" evidence="7">
    <location>
        <begin position="49"/>
        <end position="67"/>
    </location>
</feature>
<dbReference type="RefSeq" id="WP_185694969.1">
    <property type="nucleotide sequence ID" value="NZ_JACHVA010000143.1"/>
</dbReference>
<reference evidence="10 11" key="1">
    <citation type="submission" date="2020-07" db="EMBL/GenBank/DDBJ databases">
        <authorList>
            <person name="Feng X."/>
        </authorList>
    </citation>
    <scope>NUCLEOTIDE SEQUENCE [LARGE SCALE GENOMIC DNA]</scope>
    <source>
        <strain evidence="10 11">JCM14086</strain>
    </source>
</reference>
<evidence type="ECO:0000256" key="3">
    <source>
        <dbReference type="ARBA" id="ARBA00022553"/>
    </source>
</evidence>
<dbReference type="SMART" id="SM00387">
    <property type="entry name" value="HATPase_c"/>
    <property type="match status" value="1"/>
</dbReference>
<dbReference type="PROSITE" id="PS50109">
    <property type="entry name" value="HIS_KIN"/>
    <property type="match status" value="1"/>
</dbReference>
<dbReference type="InterPro" id="IPR036097">
    <property type="entry name" value="HisK_dim/P_sf"/>
</dbReference>
<feature type="modified residue" description="4-aspartylphosphate" evidence="6">
    <location>
        <position position="423"/>
    </location>
</feature>
<dbReference type="PANTHER" id="PTHR43047:SF64">
    <property type="entry name" value="HISTIDINE KINASE CONTAINING CHEY-HOMOLOGOUS RECEIVER DOMAIN AND PAS DOMAIN-RELATED"/>
    <property type="match status" value="1"/>
</dbReference>
<dbReference type="Pfam" id="PF02518">
    <property type="entry name" value="HATPase_c"/>
    <property type="match status" value="1"/>
</dbReference>
<dbReference type="Proteomes" id="UP000525652">
    <property type="component" value="Unassembled WGS sequence"/>
</dbReference>
<dbReference type="InterPro" id="IPR004358">
    <property type="entry name" value="Sig_transdc_His_kin-like_C"/>
</dbReference>
<comment type="catalytic activity">
    <reaction evidence="1">
        <text>ATP + protein L-histidine = ADP + protein N-phospho-L-histidine.</text>
        <dbReference type="EC" id="2.7.13.3"/>
    </reaction>
</comment>
<dbReference type="SMART" id="SM00388">
    <property type="entry name" value="HisKA"/>
    <property type="match status" value="1"/>
</dbReference>
<dbReference type="CDD" id="cd00082">
    <property type="entry name" value="HisKA"/>
    <property type="match status" value="1"/>
</dbReference>
<evidence type="ECO:0000259" key="8">
    <source>
        <dbReference type="PROSITE" id="PS50109"/>
    </source>
</evidence>
<dbReference type="InterPro" id="IPR003594">
    <property type="entry name" value="HATPase_dom"/>
</dbReference>
<dbReference type="PROSITE" id="PS50110">
    <property type="entry name" value="RESPONSE_REGULATORY"/>
    <property type="match status" value="1"/>
</dbReference>
<dbReference type="Gene3D" id="3.30.565.10">
    <property type="entry name" value="Histidine kinase-like ATPase, C-terminal domain"/>
    <property type="match status" value="1"/>
</dbReference>
<dbReference type="SUPFAM" id="SSF47384">
    <property type="entry name" value="Homodimeric domain of signal transducing histidine kinase"/>
    <property type="match status" value="1"/>
</dbReference>
<dbReference type="SMART" id="SM00448">
    <property type="entry name" value="REC"/>
    <property type="match status" value="1"/>
</dbReference>
<evidence type="ECO:0000256" key="5">
    <source>
        <dbReference type="ARBA" id="ARBA00022777"/>
    </source>
</evidence>
<gene>
    <name evidence="10" type="ORF">H5P30_21465</name>
</gene>
<keyword evidence="4" id="KW-0808">Transferase</keyword>
<dbReference type="InterPro" id="IPR011006">
    <property type="entry name" value="CheY-like_superfamily"/>
</dbReference>
<sequence length="498" mass="56052">MKSREPKIALSPGRIAAIYVAVGILWILVTSFLVSGYSDATEDLLLYEIGKDLFFVLASGFLLWFLCHNWEKQVVQAALEGSRAMKELDEARREAESANRVKSDFLAVMSHELRTPLNPIMGYTSLLLEEVEDPSLQDPLRDIMNSSRRMLHLIDDLLFFSYFNEHQRVEGVEVFELLPLVEKSVSETRRTFPNGVVVVENGFGDFAKVGAEDVFEDHPELLERVLHELLSNGVKFGEGKPVYLRLGAKEKEGSCPLIRFEVEDSGIGMPQEFIDKIYDPFSQADTSQTRRYQGVGLGLSICRKIADFLEAELEGRSFPGEGAKFSFQFLLPRVEIQEKRKSVKQRVEESSFTDSEKDRLNRVEGEAIDSRSPCALVVEDDPLNARLARKELELFGFEVEVASDGEEAVEKCELRVFDLILMDICLPRMNGFEASEAILGKDGKNAGTPIFALTALVEEEARLRCKEIGMQGFVSKPVRMEDLRSVLAIAGFRELAKE</sequence>
<dbReference type="InterPro" id="IPR005467">
    <property type="entry name" value="His_kinase_dom"/>
</dbReference>
<keyword evidence="7" id="KW-0472">Membrane</keyword>
<name>A0A7X1E833_9BACT</name>
<evidence type="ECO:0000256" key="2">
    <source>
        <dbReference type="ARBA" id="ARBA00012438"/>
    </source>
</evidence>
<dbReference type="Pfam" id="PF00512">
    <property type="entry name" value="HisKA"/>
    <property type="match status" value="1"/>
</dbReference>